<sequence>MAVKKKGCIEGNLPEGLQKLLVSLAAKWGDGLEDDEHLGTTIKVKHLTGAMTNQVYQISWPAKMRDSLTRKVLVRVYGEGVDLFFDRDDEIRTFECLSNKGYGPKLLGQFPKGRIEEFIQARTLSAEDLRDPKVSSLIAAKLREFHTLDMPGSKKVVLWDRLRNWLDKAKSLCSMEDAKDFRLDTLEDEINFLEKEITGEFEEVGFCHNDLQYGNIMIKDNASCITLIDYEYASYNPIAYDFANHFCEMAANYHTDTPHVLDYTMYPCREERHRFIRSYLSSAGNQPIEEEVEKLADIVEKYTLANHLFWGLWGLISVNSSLYQCLSRSYVVMFHRLITRKPYHSFYCVWILRPM</sequence>
<name>A0AAV0DRF7_9ASTE</name>
<comment type="similarity">
    <text evidence="1">Belongs to the choline/ethanolamine kinase family.</text>
</comment>
<dbReference type="InterPro" id="IPR011009">
    <property type="entry name" value="Kinase-like_dom_sf"/>
</dbReference>
<evidence type="ECO:0000256" key="2">
    <source>
        <dbReference type="SAM" id="Coils"/>
    </source>
</evidence>
<dbReference type="GO" id="GO:0005737">
    <property type="term" value="C:cytoplasm"/>
    <property type="evidence" value="ECO:0007669"/>
    <property type="project" value="TreeGrafter"/>
</dbReference>
<reference evidence="3" key="1">
    <citation type="submission" date="2022-07" db="EMBL/GenBank/DDBJ databases">
        <authorList>
            <person name="Macas J."/>
            <person name="Novak P."/>
            <person name="Neumann P."/>
        </authorList>
    </citation>
    <scope>NUCLEOTIDE SEQUENCE</scope>
</reference>
<dbReference type="GO" id="GO:0006646">
    <property type="term" value="P:phosphatidylethanolamine biosynthetic process"/>
    <property type="evidence" value="ECO:0007669"/>
    <property type="project" value="TreeGrafter"/>
</dbReference>
<evidence type="ECO:0008006" key="5">
    <source>
        <dbReference type="Google" id="ProtNLM"/>
    </source>
</evidence>
<dbReference type="SUPFAM" id="SSF56112">
    <property type="entry name" value="Protein kinase-like (PK-like)"/>
    <property type="match status" value="1"/>
</dbReference>
<protein>
    <recommendedName>
        <fullName evidence="5">Choline kinase 1</fullName>
    </recommendedName>
</protein>
<dbReference type="GO" id="GO:0004103">
    <property type="term" value="F:choline kinase activity"/>
    <property type="evidence" value="ECO:0007669"/>
    <property type="project" value="TreeGrafter"/>
</dbReference>
<dbReference type="EMBL" id="CAMAPF010000129">
    <property type="protein sequence ID" value="CAH9105057.1"/>
    <property type="molecule type" value="Genomic_DNA"/>
</dbReference>
<dbReference type="Pfam" id="PF01633">
    <property type="entry name" value="Choline_kinase"/>
    <property type="match status" value="1"/>
</dbReference>
<evidence type="ECO:0000313" key="3">
    <source>
        <dbReference type="EMBL" id="CAH9105057.1"/>
    </source>
</evidence>
<dbReference type="GO" id="GO:0004305">
    <property type="term" value="F:ethanolamine kinase activity"/>
    <property type="evidence" value="ECO:0007669"/>
    <property type="project" value="TreeGrafter"/>
</dbReference>
<dbReference type="PANTHER" id="PTHR22603">
    <property type="entry name" value="CHOLINE/ETHANOALAMINE KINASE"/>
    <property type="match status" value="1"/>
</dbReference>
<gene>
    <name evidence="3" type="ORF">CEPIT_LOCUS17012</name>
</gene>
<keyword evidence="4" id="KW-1185">Reference proteome</keyword>
<dbReference type="Gene3D" id="3.90.1200.10">
    <property type="match status" value="1"/>
</dbReference>
<dbReference type="AlphaFoldDB" id="A0AAV0DRF7"/>
<feature type="coiled-coil region" evidence="2">
    <location>
        <begin position="176"/>
        <end position="203"/>
    </location>
</feature>
<evidence type="ECO:0000256" key="1">
    <source>
        <dbReference type="ARBA" id="ARBA00038211"/>
    </source>
</evidence>
<evidence type="ECO:0000313" key="4">
    <source>
        <dbReference type="Proteomes" id="UP001152523"/>
    </source>
</evidence>
<comment type="caution">
    <text evidence="3">The sequence shown here is derived from an EMBL/GenBank/DDBJ whole genome shotgun (WGS) entry which is preliminary data.</text>
</comment>
<dbReference type="CDD" id="cd05157">
    <property type="entry name" value="ETNK_euk"/>
    <property type="match status" value="1"/>
</dbReference>
<dbReference type="Proteomes" id="UP001152523">
    <property type="component" value="Unassembled WGS sequence"/>
</dbReference>
<proteinExistence type="inferred from homology"/>
<keyword evidence="2" id="KW-0175">Coiled coil</keyword>
<dbReference type="Gene3D" id="3.30.200.20">
    <property type="entry name" value="Phosphorylase Kinase, domain 1"/>
    <property type="match status" value="1"/>
</dbReference>
<organism evidence="3 4">
    <name type="scientific">Cuscuta epithymum</name>
    <dbReference type="NCBI Taxonomy" id="186058"/>
    <lineage>
        <taxon>Eukaryota</taxon>
        <taxon>Viridiplantae</taxon>
        <taxon>Streptophyta</taxon>
        <taxon>Embryophyta</taxon>
        <taxon>Tracheophyta</taxon>
        <taxon>Spermatophyta</taxon>
        <taxon>Magnoliopsida</taxon>
        <taxon>eudicotyledons</taxon>
        <taxon>Gunneridae</taxon>
        <taxon>Pentapetalae</taxon>
        <taxon>asterids</taxon>
        <taxon>lamiids</taxon>
        <taxon>Solanales</taxon>
        <taxon>Convolvulaceae</taxon>
        <taxon>Cuscuteae</taxon>
        <taxon>Cuscuta</taxon>
        <taxon>Cuscuta subgen. Cuscuta</taxon>
    </lineage>
</organism>
<dbReference type="PANTHER" id="PTHR22603:SF93">
    <property type="entry name" value="RE24176P"/>
    <property type="match status" value="1"/>
</dbReference>
<accession>A0AAV0DRF7</accession>